<dbReference type="AlphaFoldDB" id="A0A4R0P628"/>
<proteinExistence type="predicted"/>
<dbReference type="Pfam" id="PF06568">
    <property type="entry name" value="YjiS-like"/>
    <property type="match status" value="1"/>
</dbReference>
<accession>A0A4R0P628</accession>
<name>A0A4R0P628_9HYPH</name>
<reference evidence="2 3" key="1">
    <citation type="journal article" date="2015" name="Antonie Van Leeuwenhoek">
        <title>Oricola cellulosilytica gen. nov., sp. nov., a cellulose-degrading bacterium of the family Phyllobacteriaceae isolated from surface seashore water, and emended descriptions of Mesorhizobium loti and Phyllobacterium myrsinacearum.</title>
        <authorList>
            <person name="Hameed A."/>
            <person name="Shahina M."/>
            <person name="Lai W.A."/>
            <person name="Lin S.Y."/>
            <person name="Young L.S."/>
            <person name="Liu Y.C."/>
            <person name="Hsu Y.H."/>
            <person name="Young C.C."/>
        </authorList>
    </citation>
    <scope>NUCLEOTIDE SEQUENCE [LARGE SCALE GENOMIC DNA]</scope>
    <source>
        <strain evidence="2 3">KCTC 52183</strain>
    </source>
</reference>
<sequence length="48" mass="5728">MNIARSFNEWRRYRATYNELTRLSSRELNDLGINRGDIPFIARKASRV</sequence>
<gene>
    <name evidence="2" type="ORF">E0D97_15240</name>
</gene>
<evidence type="ECO:0000313" key="2">
    <source>
        <dbReference type="EMBL" id="TCD12363.1"/>
    </source>
</evidence>
<dbReference type="EMBL" id="SJST01000007">
    <property type="protein sequence ID" value="TCD12363.1"/>
    <property type="molecule type" value="Genomic_DNA"/>
</dbReference>
<evidence type="ECO:0000259" key="1">
    <source>
        <dbReference type="Pfam" id="PF06568"/>
    </source>
</evidence>
<protein>
    <submittedName>
        <fullName evidence="2">DUF1127 domain-containing protein</fullName>
    </submittedName>
</protein>
<comment type="caution">
    <text evidence="2">The sequence shown here is derived from an EMBL/GenBank/DDBJ whole genome shotgun (WGS) entry which is preliminary data.</text>
</comment>
<dbReference type="OrthoDB" id="8244198at2"/>
<dbReference type="Proteomes" id="UP000291301">
    <property type="component" value="Unassembled WGS sequence"/>
</dbReference>
<organism evidence="2 3">
    <name type="scientific">Oricola cellulosilytica</name>
    <dbReference type="NCBI Taxonomy" id="1429082"/>
    <lineage>
        <taxon>Bacteria</taxon>
        <taxon>Pseudomonadati</taxon>
        <taxon>Pseudomonadota</taxon>
        <taxon>Alphaproteobacteria</taxon>
        <taxon>Hyphomicrobiales</taxon>
        <taxon>Ahrensiaceae</taxon>
        <taxon>Oricola</taxon>
    </lineage>
</organism>
<feature type="domain" description="YjiS-like" evidence="1">
    <location>
        <begin position="3"/>
        <end position="38"/>
    </location>
</feature>
<dbReference type="InterPro" id="IPR009506">
    <property type="entry name" value="YjiS-like"/>
</dbReference>
<dbReference type="RefSeq" id="WP_131570497.1">
    <property type="nucleotide sequence ID" value="NZ_JAINFK010000005.1"/>
</dbReference>
<keyword evidence="3" id="KW-1185">Reference proteome</keyword>
<evidence type="ECO:0000313" key="3">
    <source>
        <dbReference type="Proteomes" id="UP000291301"/>
    </source>
</evidence>